<evidence type="ECO:0000259" key="1">
    <source>
        <dbReference type="Pfam" id="PF00497"/>
    </source>
</evidence>
<reference evidence="3" key="1">
    <citation type="submission" date="2014-09" db="EMBL/GenBank/DDBJ databases">
        <authorList>
            <person name="Hjerde E."/>
        </authorList>
    </citation>
    <scope>NUCLEOTIDE SEQUENCE [LARGE SCALE GENOMIC DNA]</scope>
    <source>
        <strain evidence="3">06/09/139</strain>
    </source>
</reference>
<sequence length="298" mass="34255">MDKSFAFNLFIYIKKQALILISSILLLSFSVQAIQKVDIYTYDSLPPFSFRDENNNLTGIYIEAVKKIAEGMPNYDISFKVVPWSRAKALAEQGQAFAILPPYYHAHDWLTKSKPHRSYLWPYSQPIFAQTDVVICKDNVKLADNASFPQDFTDLSFASMRGDGRAGSAFVNLVKAKKINLNQLDTIESAILFFLHRNVDCIVSSQYPFYWYLGKLQEVKSYELNDRYITVNLDGKMISLRKVTVIATNYGHLAYTDINSKQIFPFKKDFSIQFDIGLYQLKKSGEMDDIINEMLNFN</sequence>
<accession>A0A090I5C0</accession>
<dbReference type="PATRIC" id="fig|80852.17.peg.2782"/>
<dbReference type="Gene3D" id="3.40.190.10">
    <property type="entry name" value="Periplasmic binding protein-like II"/>
    <property type="match status" value="2"/>
</dbReference>
<name>A0A090I5C0_9GAMM</name>
<dbReference type="GeneID" id="28542293"/>
<dbReference type="InterPro" id="IPR001638">
    <property type="entry name" value="Solute-binding_3/MltF_N"/>
</dbReference>
<keyword evidence="3" id="KW-1185">Reference proteome</keyword>
<gene>
    <name evidence="2" type="ORF">AWOD_II_0046</name>
</gene>
<feature type="domain" description="Solute-binding protein family 3/N-terminal" evidence="1">
    <location>
        <begin position="39"/>
        <end position="292"/>
    </location>
</feature>
<organism evidence="2 3">
    <name type="scientific">Aliivibrio wodanis</name>
    <dbReference type="NCBI Taxonomy" id="80852"/>
    <lineage>
        <taxon>Bacteria</taxon>
        <taxon>Pseudomonadati</taxon>
        <taxon>Pseudomonadota</taxon>
        <taxon>Gammaproteobacteria</taxon>
        <taxon>Vibrionales</taxon>
        <taxon>Vibrionaceae</taxon>
        <taxon>Aliivibrio</taxon>
    </lineage>
</organism>
<dbReference type="STRING" id="80852.AWOD_II_0046"/>
<dbReference type="Proteomes" id="UP000032427">
    <property type="component" value="Chromosome 2"/>
</dbReference>
<dbReference type="AlphaFoldDB" id="A0A090I5C0"/>
<dbReference type="HOGENOM" id="CLU_064076_8_2_6"/>
<dbReference type="SUPFAM" id="SSF53850">
    <property type="entry name" value="Periplasmic binding protein-like II"/>
    <property type="match status" value="1"/>
</dbReference>
<dbReference type="Pfam" id="PF00497">
    <property type="entry name" value="SBP_bac_3"/>
    <property type="match status" value="1"/>
</dbReference>
<evidence type="ECO:0000313" key="2">
    <source>
        <dbReference type="EMBL" id="CED56705.1"/>
    </source>
</evidence>
<evidence type="ECO:0000313" key="3">
    <source>
        <dbReference type="Proteomes" id="UP000032427"/>
    </source>
</evidence>
<dbReference type="OrthoDB" id="7340028at2"/>
<dbReference type="KEGG" id="awd:AWOD_II_0046"/>
<protein>
    <submittedName>
        <fullName evidence="2">Putative exported protein</fullName>
    </submittedName>
</protein>
<proteinExistence type="predicted"/>
<dbReference type="EMBL" id="LN554847">
    <property type="protein sequence ID" value="CED56705.1"/>
    <property type="molecule type" value="Genomic_DNA"/>
</dbReference>